<accession>A0A1C4AJ39</accession>
<dbReference type="Pfam" id="PF06115">
    <property type="entry name" value="DUF956"/>
    <property type="match status" value="1"/>
</dbReference>
<dbReference type="OrthoDB" id="1646215at2"/>
<evidence type="ECO:0008006" key="3">
    <source>
        <dbReference type="Google" id="ProtNLM"/>
    </source>
</evidence>
<dbReference type="STRING" id="1505725.GA0061074_105111"/>
<proteinExistence type="predicted"/>
<dbReference type="Proteomes" id="UP000199268">
    <property type="component" value="Unassembled WGS sequence"/>
</dbReference>
<organism evidence="1 2">
    <name type="scientific">Weissella bombi</name>
    <dbReference type="NCBI Taxonomy" id="1505725"/>
    <lineage>
        <taxon>Bacteria</taxon>
        <taxon>Bacillati</taxon>
        <taxon>Bacillota</taxon>
        <taxon>Bacilli</taxon>
        <taxon>Lactobacillales</taxon>
        <taxon>Lactobacillaceae</taxon>
        <taxon>Weissella</taxon>
    </lineage>
</organism>
<keyword evidence="2" id="KW-1185">Reference proteome</keyword>
<sequence length="115" mass="13108">MVQALNVNISLAGSANAMMSPVNIQQGRIFYGDRGIEFRANTGGGYIQIPWRNVESISMEIFLNFYYRGFFIKTTDGKTFEFVGGKAKKAIAIFREHLKGSQILRRKGILERRRK</sequence>
<evidence type="ECO:0000313" key="1">
    <source>
        <dbReference type="EMBL" id="SCB94539.1"/>
    </source>
</evidence>
<name>A0A1C4AJ39_9LACO</name>
<evidence type="ECO:0000313" key="2">
    <source>
        <dbReference type="Proteomes" id="UP000199268"/>
    </source>
</evidence>
<dbReference type="InterPro" id="IPR010360">
    <property type="entry name" value="DUF956"/>
</dbReference>
<dbReference type="AlphaFoldDB" id="A0A1C4AJ39"/>
<dbReference type="EMBL" id="FMAO01000005">
    <property type="protein sequence ID" value="SCB94539.1"/>
    <property type="molecule type" value="Genomic_DNA"/>
</dbReference>
<reference evidence="2" key="1">
    <citation type="submission" date="2016-08" db="EMBL/GenBank/DDBJ databases">
        <authorList>
            <person name="Varghese N."/>
            <person name="Submissions Spin"/>
        </authorList>
    </citation>
    <scope>NUCLEOTIDE SEQUENCE [LARGE SCALE GENOMIC DNA]</scope>
    <source>
        <strain evidence="2">R-53094</strain>
    </source>
</reference>
<dbReference type="RefSeq" id="WP_092462447.1">
    <property type="nucleotide sequence ID" value="NZ_BJEE01000005.1"/>
</dbReference>
<protein>
    <recommendedName>
        <fullName evidence="3">DUF956 family protein</fullName>
    </recommendedName>
</protein>
<gene>
    <name evidence="1" type="ORF">GA0061074_105111</name>
</gene>